<accession>A0A517N4M2</accession>
<dbReference type="Pfam" id="PF17820">
    <property type="entry name" value="PDZ_6"/>
    <property type="match status" value="1"/>
</dbReference>
<feature type="compositionally biased region" description="Acidic residues" evidence="2">
    <location>
        <begin position="264"/>
        <end position="275"/>
    </location>
</feature>
<evidence type="ECO:0000313" key="5">
    <source>
        <dbReference type="EMBL" id="QDT01958.1"/>
    </source>
</evidence>
<evidence type="ECO:0000256" key="3">
    <source>
        <dbReference type="SAM" id="SignalP"/>
    </source>
</evidence>
<dbReference type="EMBL" id="CP036525">
    <property type="protein sequence ID" value="QDT01958.1"/>
    <property type="molecule type" value="Genomic_DNA"/>
</dbReference>
<dbReference type="AlphaFoldDB" id="A0A517N4M2"/>
<dbReference type="Gene3D" id="2.30.42.10">
    <property type="match status" value="2"/>
</dbReference>
<gene>
    <name evidence="5" type="primary">mucD_2</name>
    <name evidence="5" type="ORF">K227x_03280</name>
</gene>
<dbReference type="KEGG" id="rlc:K227x_03280"/>
<feature type="chain" id="PRO_5021727078" evidence="3">
    <location>
        <begin position="27"/>
        <end position="381"/>
    </location>
</feature>
<sequence length="381" mass="41728" precursor="true">MWTKCILATFCILPCLLTALSYGQDAVVQPVGDHEYARFGIEVTDSPGVGVHVAVVVIDGPADHGGIRPGDYLMAINGQPIEKPADLVAAIRTHKPGTEVLATVWHEGQESDKKVVLATASRTAHRAGDAYLGVTLEANGTIGAKISQVIPGSPAATAQLKPGDVIVAINETKIDSAKDLVDAIESRKSGDSITLTLAGDTDNQREVQLGAGASAPPIFSFRMPVAELDDRVPGSFAPPQSWRAEMSELRRQLEELREAIIDEGEDIMDLDEDTDSTPSESAQPQPRDASRMDASDASFQFVDYHTGRRSDHGPVYRHRPAYRYSYPYRPNDGYWYGGRPRPAPYSSYYRGAPAYRQFYQRDGQPGVQVYVGPFGFQYYYR</sequence>
<organism evidence="5 6">
    <name type="scientific">Rubripirellula lacrimiformis</name>
    <dbReference type="NCBI Taxonomy" id="1930273"/>
    <lineage>
        <taxon>Bacteria</taxon>
        <taxon>Pseudomonadati</taxon>
        <taxon>Planctomycetota</taxon>
        <taxon>Planctomycetia</taxon>
        <taxon>Pirellulales</taxon>
        <taxon>Pirellulaceae</taxon>
        <taxon>Rubripirellula</taxon>
    </lineage>
</organism>
<protein>
    <submittedName>
        <fullName evidence="5">Putative periplasmic serine endoprotease DegP-like</fullName>
        <ecNumber evidence="5">3.4.21.107</ecNumber>
    </submittedName>
</protein>
<name>A0A517N4M2_9BACT</name>
<dbReference type="CDD" id="cd06779">
    <property type="entry name" value="cpPDZ_Deg_HtrA-like"/>
    <property type="match status" value="1"/>
</dbReference>
<comment type="similarity">
    <text evidence="1">Belongs to the peptidase S1C family.</text>
</comment>
<dbReference type="InterPro" id="IPR001478">
    <property type="entry name" value="PDZ"/>
</dbReference>
<keyword evidence="5" id="KW-0378">Hydrolase</keyword>
<dbReference type="SMART" id="SM00228">
    <property type="entry name" value="PDZ"/>
    <property type="match status" value="2"/>
</dbReference>
<dbReference type="PROSITE" id="PS50106">
    <property type="entry name" value="PDZ"/>
    <property type="match status" value="2"/>
</dbReference>
<dbReference type="RefSeq" id="WP_145167751.1">
    <property type="nucleotide sequence ID" value="NZ_CP036525.1"/>
</dbReference>
<dbReference type="PANTHER" id="PTHR22939">
    <property type="entry name" value="SERINE PROTEASE FAMILY S1C HTRA-RELATED"/>
    <property type="match status" value="1"/>
</dbReference>
<dbReference type="Pfam" id="PF13180">
    <property type="entry name" value="PDZ_2"/>
    <property type="match status" value="1"/>
</dbReference>
<dbReference type="OrthoDB" id="291337at2"/>
<dbReference type="InterPro" id="IPR041489">
    <property type="entry name" value="PDZ_6"/>
</dbReference>
<dbReference type="GO" id="GO:0006508">
    <property type="term" value="P:proteolysis"/>
    <property type="evidence" value="ECO:0007669"/>
    <property type="project" value="UniProtKB-KW"/>
</dbReference>
<evidence type="ECO:0000256" key="1">
    <source>
        <dbReference type="ARBA" id="ARBA00010541"/>
    </source>
</evidence>
<dbReference type="SUPFAM" id="SSF50156">
    <property type="entry name" value="PDZ domain-like"/>
    <property type="match status" value="2"/>
</dbReference>
<feature type="domain" description="PDZ" evidence="4">
    <location>
        <begin position="39"/>
        <end position="82"/>
    </location>
</feature>
<dbReference type="PANTHER" id="PTHR22939:SF129">
    <property type="entry name" value="SERINE PROTEASE HTRA2, MITOCHONDRIAL"/>
    <property type="match status" value="1"/>
</dbReference>
<keyword evidence="6" id="KW-1185">Reference proteome</keyword>
<dbReference type="GO" id="GO:0008236">
    <property type="term" value="F:serine-type peptidase activity"/>
    <property type="evidence" value="ECO:0007669"/>
    <property type="project" value="UniProtKB-KW"/>
</dbReference>
<proteinExistence type="inferred from homology"/>
<feature type="region of interest" description="Disordered" evidence="2">
    <location>
        <begin position="264"/>
        <end position="294"/>
    </location>
</feature>
<reference evidence="5 6" key="1">
    <citation type="submission" date="2019-02" db="EMBL/GenBank/DDBJ databases">
        <title>Deep-cultivation of Planctomycetes and their phenomic and genomic characterization uncovers novel biology.</title>
        <authorList>
            <person name="Wiegand S."/>
            <person name="Jogler M."/>
            <person name="Boedeker C."/>
            <person name="Pinto D."/>
            <person name="Vollmers J."/>
            <person name="Rivas-Marin E."/>
            <person name="Kohn T."/>
            <person name="Peeters S.H."/>
            <person name="Heuer A."/>
            <person name="Rast P."/>
            <person name="Oberbeckmann S."/>
            <person name="Bunk B."/>
            <person name="Jeske O."/>
            <person name="Meyerdierks A."/>
            <person name="Storesund J.E."/>
            <person name="Kallscheuer N."/>
            <person name="Luecker S."/>
            <person name="Lage O.M."/>
            <person name="Pohl T."/>
            <person name="Merkel B.J."/>
            <person name="Hornburger P."/>
            <person name="Mueller R.-W."/>
            <person name="Bruemmer F."/>
            <person name="Labrenz M."/>
            <person name="Spormann A.M."/>
            <person name="Op den Camp H."/>
            <person name="Overmann J."/>
            <person name="Amann R."/>
            <person name="Jetten M.S.M."/>
            <person name="Mascher T."/>
            <person name="Medema M.H."/>
            <person name="Devos D.P."/>
            <person name="Kaster A.-K."/>
            <person name="Ovreas L."/>
            <person name="Rohde M."/>
            <person name="Galperin M.Y."/>
            <person name="Jogler C."/>
        </authorList>
    </citation>
    <scope>NUCLEOTIDE SEQUENCE [LARGE SCALE GENOMIC DNA]</scope>
    <source>
        <strain evidence="5 6">K22_7</strain>
    </source>
</reference>
<dbReference type="EC" id="3.4.21.107" evidence="5"/>
<evidence type="ECO:0000313" key="6">
    <source>
        <dbReference type="Proteomes" id="UP000318538"/>
    </source>
</evidence>
<evidence type="ECO:0000259" key="4">
    <source>
        <dbReference type="PROSITE" id="PS50106"/>
    </source>
</evidence>
<feature type="domain" description="PDZ" evidence="4">
    <location>
        <begin position="114"/>
        <end position="201"/>
    </location>
</feature>
<keyword evidence="5" id="KW-0645">Protease</keyword>
<keyword evidence="3" id="KW-0732">Signal</keyword>
<dbReference type="Proteomes" id="UP000318538">
    <property type="component" value="Chromosome"/>
</dbReference>
<evidence type="ECO:0000256" key="2">
    <source>
        <dbReference type="SAM" id="MobiDB-lite"/>
    </source>
</evidence>
<dbReference type="InterPro" id="IPR036034">
    <property type="entry name" value="PDZ_sf"/>
</dbReference>
<feature type="signal peptide" evidence="3">
    <location>
        <begin position="1"/>
        <end position="26"/>
    </location>
</feature>